<keyword evidence="4" id="KW-1185">Reference proteome</keyword>
<accession>A0A4P6YTQ5</accession>
<evidence type="ECO:0000313" key="4">
    <source>
        <dbReference type="Proteomes" id="UP000292886"/>
    </source>
</evidence>
<dbReference type="Gene3D" id="1.10.260.40">
    <property type="entry name" value="lambda repressor-like DNA-binding domains"/>
    <property type="match status" value="1"/>
</dbReference>
<dbReference type="CDD" id="cd00093">
    <property type="entry name" value="HTH_XRE"/>
    <property type="match status" value="1"/>
</dbReference>
<dbReference type="InterPro" id="IPR010982">
    <property type="entry name" value="Lambda_DNA-bd_dom_sf"/>
</dbReference>
<name>A0A4P6YTQ5_9LACO</name>
<reference evidence="4" key="1">
    <citation type="submission" date="2019-03" db="EMBL/GenBank/DDBJ databases">
        <title>Weissella sp. 26KH-42 Genome sequencing.</title>
        <authorList>
            <person name="Heo J."/>
            <person name="Kim S.-J."/>
            <person name="Kim J.-S."/>
            <person name="Hong S.-B."/>
            <person name="Kwon S.-W."/>
        </authorList>
    </citation>
    <scope>NUCLEOTIDE SEQUENCE [LARGE SCALE GENOMIC DNA]</scope>
    <source>
        <strain evidence="4">26KH-42</strain>
    </source>
</reference>
<dbReference type="SUPFAM" id="SSF47413">
    <property type="entry name" value="lambda repressor-like DNA-binding domains"/>
    <property type="match status" value="1"/>
</dbReference>
<dbReference type="RefSeq" id="WP_133363222.1">
    <property type="nucleotide sequence ID" value="NZ_CP037940.1"/>
</dbReference>
<dbReference type="AlphaFoldDB" id="A0A4P6YTQ5"/>
<gene>
    <name evidence="3" type="ORF">EQG49_06565</name>
</gene>
<protein>
    <submittedName>
        <fullName evidence="3">XRE family transcriptional regulator</fullName>
    </submittedName>
</protein>
<dbReference type="OrthoDB" id="9805856at2"/>
<organism evidence="3 4">
    <name type="scientific">Periweissella cryptocerci</name>
    <dbReference type="NCBI Taxonomy" id="2506420"/>
    <lineage>
        <taxon>Bacteria</taxon>
        <taxon>Bacillati</taxon>
        <taxon>Bacillota</taxon>
        <taxon>Bacilli</taxon>
        <taxon>Lactobacillales</taxon>
        <taxon>Lactobacillaceae</taxon>
        <taxon>Periweissella</taxon>
    </lineage>
</organism>
<feature type="domain" description="HTH cro/C1-type" evidence="2">
    <location>
        <begin position="27"/>
        <end position="81"/>
    </location>
</feature>
<evidence type="ECO:0000256" key="1">
    <source>
        <dbReference type="ARBA" id="ARBA00023125"/>
    </source>
</evidence>
<dbReference type="Proteomes" id="UP000292886">
    <property type="component" value="Chromosome"/>
</dbReference>
<dbReference type="PROSITE" id="PS50943">
    <property type="entry name" value="HTH_CROC1"/>
    <property type="match status" value="1"/>
</dbReference>
<sequence length="104" mass="11510">MDIFDKFENISLSELSYISGGSLGENMRLIRNALTLTQEQFGEEIDVDQALLSKYERGIREPSIDLVVTISQVVNISLDVLVLGDRTSILLALNDASVGFQSFL</sequence>
<dbReference type="EMBL" id="CP037940">
    <property type="protein sequence ID" value="QBO36144.1"/>
    <property type="molecule type" value="Genomic_DNA"/>
</dbReference>
<keyword evidence="1" id="KW-0238">DNA-binding</keyword>
<dbReference type="PANTHER" id="PTHR46558:SF4">
    <property type="entry name" value="DNA-BIDING PHAGE PROTEIN"/>
    <property type="match status" value="1"/>
</dbReference>
<dbReference type="KEGG" id="wei:EQG49_06565"/>
<dbReference type="PANTHER" id="PTHR46558">
    <property type="entry name" value="TRACRIPTIONAL REGULATORY PROTEIN-RELATED-RELATED"/>
    <property type="match status" value="1"/>
</dbReference>
<evidence type="ECO:0000259" key="2">
    <source>
        <dbReference type="PROSITE" id="PS50943"/>
    </source>
</evidence>
<proteinExistence type="predicted"/>
<dbReference type="GO" id="GO:0003677">
    <property type="term" value="F:DNA binding"/>
    <property type="evidence" value="ECO:0007669"/>
    <property type="project" value="UniProtKB-KW"/>
</dbReference>
<evidence type="ECO:0000313" key="3">
    <source>
        <dbReference type="EMBL" id="QBO36144.1"/>
    </source>
</evidence>
<dbReference type="InterPro" id="IPR001387">
    <property type="entry name" value="Cro/C1-type_HTH"/>
</dbReference>
<dbReference type="Pfam" id="PF01381">
    <property type="entry name" value="HTH_3"/>
    <property type="match status" value="1"/>
</dbReference>
<dbReference type="SMART" id="SM00530">
    <property type="entry name" value="HTH_XRE"/>
    <property type="match status" value="1"/>
</dbReference>